<evidence type="ECO:0000313" key="2">
    <source>
        <dbReference type="EMBL" id="QHT76387.1"/>
    </source>
</evidence>
<name>A0A6C0H7M4_9ZZZZ</name>
<evidence type="ECO:0000256" key="1">
    <source>
        <dbReference type="SAM" id="Phobius"/>
    </source>
</evidence>
<feature type="transmembrane region" description="Helical" evidence="1">
    <location>
        <begin position="19"/>
        <end position="37"/>
    </location>
</feature>
<dbReference type="AlphaFoldDB" id="A0A6C0H7M4"/>
<dbReference type="EMBL" id="MN739896">
    <property type="protein sequence ID" value="QHT76387.1"/>
    <property type="molecule type" value="Genomic_DNA"/>
</dbReference>
<reference evidence="2" key="1">
    <citation type="journal article" date="2020" name="Nature">
        <title>Giant virus diversity and host interactions through global metagenomics.</title>
        <authorList>
            <person name="Schulz F."/>
            <person name="Roux S."/>
            <person name="Paez-Espino D."/>
            <person name="Jungbluth S."/>
            <person name="Walsh D.A."/>
            <person name="Denef V.J."/>
            <person name="McMahon K.D."/>
            <person name="Konstantinidis K.T."/>
            <person name="Eloe-Fadrosh E.A."/>
            <person name="Kyrpides N.C."/>
            <person name="Woyke T."/>
        </authorList>
    </citation>
    <scope>NUCLEOTIDE SEQUENCE</scope>
    <source>
        <strain evidence="2">GVMAG-M-3300023179-82</strain>
    </source>
</reference>
<organism evidence="2">
    <name type="scientific">viral metagenome</name>
    <dbReference type="NCBI Taxonomy" id="1070528"/>
    <lineage>
        <taxon>unclassified sequences</taxon>
        <taxon>metagenomes</taxon>
        <taxon>organismal metagenomes</taxon>
    </lineage>
</organism>
<protein>
    <submittedName>
        <fullName evidence="2">Uncharacterized protein</fullName>
    </submittedName>
</protein>
<accession>A0A6C0H7M4</accession>
<keyword evidence="1" id="KW-0812">Transmembrane</keyword>
<proteinExistence type="predicted"/>
<keyword evidence="1" id="KW-0472">Membrane</keyword>
<keyword evidence="1" id="KW-1133">Transmembrane helix</keyword>
<sequence>MCVIINTKISLFNKGSLYISKYCYFIIYNIINFLKFYKYMI</sequence>